<name>A0A6A6MRE9_HEVBR</name>
<dbReference type="InterPro" id="IPR001360">
    <property type="entry name" value="Glyco_hydro_1"/>
</dbReference>
<organism evidence="3 4">
    <name type="scientific">Hevea brasiliensis</name>
    <name type="common">Para rubber tree</name>
    <name type="synonym">Siphonia brasiliensis</name>
    <dbReference type="NCBI Taxonomy" id="3981"/>
    <lineage>
        <taxon>Eukaryota</taxon>
        <taxon>Viridiplantae</taxon>
        <taxon>Streptophyta</taxon>
        <taxon>Embryophyta</taxon>
        <taxon>Tracheophyta</taxon>
        <taxon>Spermatophyta</taxon>
        <taxon>Magnoliopsida</taxon>
        <taxon>eudicotyledons</taxon>
        <taxon>Gunneridae</taxon>
        <taxon>Pentapetalae</taxon>
        <taxon>rosids</taxon>
        <taxon>fabids</taxon>
        <taxon>Malpighiales</taxon>
        <taxon>Euphorbiaceae</taxon>
        <taxon>Crotonoideae</taxon>
        <taxon>Micrandreae</taxon>
        <taxon>Hevea</taxon>
    </lineage>
</organism>
<sequence length="173" mass="19974">MCCGWRKNFIAYANVCFREFGDRVLHWTTLNEPNVFLLYSYDVGMLPPYRCSSPFGLKCSQGNSTSEPYLVSHHLLLAHASAVRLYRKKYQGKQLGFNGINLFVYGTFPLTNSTEDVLATQRATEFLVAWQRTRRTSSFEDTSRVKYMHGYVESVLDAIRNGSNVRGYFTWYS</sequence>
<dbReference type="SUPFAM" id="SSF51445">
    <property type="entry name" value="(Trans)glycosidases"/>
    <property type="match status" value="1"/>
</dbReference>
<dbReference type="PANTHER" id="PTHR10353">
    <property type="entry name" value="GLYCOSYL HYDROLASE"/>
    <property type="match status" value="1"/>
</dbReference>
<evidence type="ECO:0008006" key="5">
    <source>
        <dbReference type="Google" id="ProtNLM"/>
    </source>
</evidence>
<protein>
    <recommendedName>
        <fullName evidence="5">Beta-glucosidase</fullName>
    </recommendedName>
</protein>
<comment type="similarity">
    <text evidence="1 2">Belongs to the glycosyl hydrolase 1 family.</text>
</comment>
<proteinExistence type="inferred from homology"/>
<reference evidence="3 4" key="1">
    <citation type="journal article" date="2020" name="Mol. Plant">
        <title>The Chromosome-Based Rubber Tree Genome Provides New Insights into Spurge Genome Evolution and Rubber Biosynthesis.</title>
        <authorList>
            <person name="Liu J."/>
            <person name="Shi C."/>
            <person name="Shi C.C."/>
            <person name="Li W."/>
            <person name="Zhang Q.J."/>
            <person name="Zhang Y."/>
            <person name="Li K."/>
            <person name="Lu H.F."/>
            <person name="Shi C."/>
            <person name="Zhu S.T."/>
            <person name="Xiao Z.Y."/>
            <person name="Nan H."/>
            <person name="Yue Y."/>
            <person name="Zhu X.G."/>
            <person name="Wu Y."/>
            <person name="Hong X.N."/>
            <person name="Fan G.Y."/>
            <person name="Tong Y."/>
            <person name="Zhang D."/>
            <person name="Mao C.L."/>
            <person name="Liu Y.L."/>
            <person name="Hao S.J."/>
            <person name="Liu W.Q."/>
            <person name="Lv M.Q."/>
            <person name="Zhang H.B."/>
            <person name="Liu Y."/>
            <person name="Hu-Tang G.R."/>
            <person name="Wang J.P."/>
            <person name="Wang J.H."/>
            <person name="Sun Y.H."/>
            <person name="Ni S.B."/>
            <person name="Chen W.B."/>
            <person name="Zhang X.C."/>
            <person name="Jiao Y.N."/>
            <person name="Eichler E.E."/>
            <person name="Li G.H."/>
            <person name="Liu X."/>
            <person name="Gao L.Z."/>
        </authorList>
    </citation>
    <scope>NUCLEOTIDE SEQUENCE [LARGE SCALE GENOMIC DNA]</scope>
    <source>
        <strain evidence="4">cv. GT1</strain>
        <tissue evidence="3">Leaf</tissue>
    </source>
</reference>
<dbReference type="Proteomes" id="UP000467840">
    <property type="component" value="Chromosome 15"/>
</dbReference>
<dbReference type="AlphaFoldDB" id="A0A6A6MRE9"/>
<evidence type="ECO:0000256" key="1">
    <source>
        <dbReference type="ARBA" id="ARBA00010838"/>
    </source>
</evidence>
<keyword evidence="4" id="KW-1185">Reference proteome</keyword>
<gene>
    <name evidence="3" type="ORF">GH714_037524</name>
</gene>
<dbReference type="GO" id="GO:0008422">
    <property type="term" value="F:beta-glucosidase activity"/>
    <property type="evidence" value="ECO:0007669"/>
    <property type="project" value="TreeGrafter"/>
</dbReference>
<evidence type="ECO:0000313" key="3">
    <source>
        <dbReference type="EMBL" id="KAF2315008.1"/>
    </source>
</evidence>
<accession>A0A6A6MRE9</accession>
<comment type="caution">
    <text evidence="3">The sequence shown here is derived from an EMBL/GenBank/DDBJ whole genome shotgun (WGS) entry which is preliminary data.</text>
</comment>
<dbReference type="EMBL" id="JAAGAX010000005">
    <property type="protein sequence ID" value="KAF2315008.1"/>
    <property type="molecule type" value="Genomic_DNA"/>
</dbReference>
<dbReference type="Gene3D" id="3.20.20.80">
    <property type="entry name" value="Glycosidases"/>
    <property type="match status" value="2"/>
</dbReference>
<dbReference type="PANTHER" id="PTHR10353:SF257">
    <property type="entry name" value="BETA-GLUCOSIDASE"/>
    <property type="match status" value="1"/>
</dbReference>
<dbReference type="Pfam" id="PF00232">
    <property type="entry name" value="Glyco_hydro_1"/>
    <property type="match status" value="2"/>
</dbReference>
<dbReference type="InterPro" id="IPR017853">
    <property type="entry name" value="GH"/>
</dbReference>
<evidence type="ECO:0000256" key="2">
    <source>
        <dbReference type="RuleBase" id="RU003690"/>
    </source>
</evidence>
<evidence type="ECO:0000313" key="4">
    <source>
        <dbReference type="Proteomes" id="UP000467840"/>
    </source>
</evidence>
<dbReference type="GO" id="GO:0005975">
    <property type="term" value="P:carbohydrate metabolic process"/>
    <property type="evidence" value="ECO:0007669"/>
    <property type="project" value="InterPro"/>
</dbReference>